<dbReference type="PANTHER" id="PTHR47763:SF1">
    <property type="entry name" value="DUF659 DOMAIN-CONTAINING PROTEIN"/>
    <property type="match status" value="1"/>
</dbReference>
<feature type="domain" description="Hemicentin-1-like von Willebrand factor A" evidence="4">
    <location>
        <begin position="11"/>
        <end position="124"/>
    </location>
</feature>
<dbReference type="Gene3D" id="3.40.50.410">
    <property type="entry name" value="von Willebrand factor, type A domain"/>
    <property type="match status" value="1"/>
</dbReference>
<evidence type="ECO:0000259" key="4">
    <source>
        <dbReference type="Pfam" id="PF25106"/>
    </source>
</evidence>
<keyword evidence="6" id="KW-1185">Reference proteome</keyword>
<dbReference type="GO" id="GO:0005737">
    <property type="term" value="C:cytoplasm"/>
    <property type="evidence" value="ECO:0007669"/>
    <property type="project" value="TreeGrafter"/>
</dbReference>
<keyword evidence="2" id="KW-0964">Secreted</keyword>
<accession>A0A1J4KLY9</accession>
<evidence type="ECO:0000256" key="1">
    <source>
        <dbReference type="ARBA" id="ARBA00004613"/>
    </source>
</evidence>
<dbReference type="GO" id="GO:0004674">
    <property type="term" value="F:protein serine/threonine kinase activity"/>
    <property type="evidence" value="ECO:0007669"/>
    <property type="project" value="TreeGrafter"/>
</dbReference>
<comment type="caution">
    <text evidence="5">The sequence shown here is derived from an EMBL/GenBank/DDBJ whole genome shotgun (WGS) entry which is preliminary data.</text>
</comment>
<sequence>MSGIKKINDVLFIIDATGSMGSAIRAAHARAADIARKLTKTHADTDFKFGCICYRDPIDWQSDQHQVHDFDSNIQKMVKFLSTVVPTGGGDSPEDWVGAYRLALCDVNWRDGAKTIIHIADANAHCSKFCGYNNHEEEAGKLEPLVFELASMRAVICGMNMNNGASISFEQCRKIYEHAKGPKYSIEPFSEHGANVEKEITKCTEVACEDAMEEWY</sequence>
<name>A0A1J4KLY9_9EUKA</name>
<dbReference type="InterPro" id="IPR052969">
    <property type="entry name" value="Thr-specific_kinase-like"/>
</dbReference>
<dbReference type="SUPFAM" id="SSF53300">
    <property type="entry name" value="vWA-like"/>
    <property type="match status" value="1"/>
</dbReference>
<dbReference type="RefSeq" id="XP_068363525.1">
    <property type="nucleotide sequence ID" value="XM_068501344.1"/>
</dbReference>
<dbReference type="InterPro" id="IPR056861">
    <property type="entry name" value="HMCN1-like_VWA"/>
</dbReference>
<evidence type="ECO:0000256" key="3">
    <source>
        <dbReference type="ARBA" id="ARBA00022729"/>
    </source>
</evidence>
<evidence type="ECO:0000256" key="2">
    <source>
        <dbReference type="ARBA" id="ARBA00022525"/>
    </source>
</evidence>
<comment type="subcellular location">
    <subcellularLocation>
        <location evidence="1">Secreted</location>
    </subcellularLocation>
</comment>
<reference evidence="5" key="1">
    <citation type="submission" date="2016-10" db="EMBL/GenBank/DDBJ databases">
        <authorList>
            <person name="Benchimol M."/>
            <person name="Almeida L.G."/>
            <person name="Vasconcelos A.T."/>
            <person name="Perreira-Neves A."/>
            <person name="Rosa I.A."/>
            <person name="Tasca T."/>
            <person name="Bogo M.R."/>
            <person name="de Souza W."/>
        </authorList>
    </citation>
    <scope>NUCLEOTIDE SEQUENCE [LARGE SCALE GENOMIC DNA]</scope>
    <source>
        <strain evidence="5">K</strain>
    </source>
</reference>
<dbReference type="OrthoDB" id="301415at2759"/>
<dbReference type="VEuPathDB" id="TrichDB:TRFO_20351"/>
<evidence type="ECO:0000313" key="5">
    <source>
        <dbReference type="EMBL" id="OHT10389.1"/>
    </source>
</evidence>
<organism evidence="5 6">
    <name type="scientific">Tritrichomonas foetus</name>
    <dbReference type="NCBI Taxonomy" id="1144522"/>
    <lineage>
        <taxon>Eukaryota</taxon>
        <taxon>Metamonada</taxon>
        <taxon>Parabasalia</taxon>
        <taxon>Tritrichomonadida</taxon>
        <taxon>Tritrichomonadidae</taxon>
        <taxon>Tritrichomonas</taxon>
    </lineage>
</organism>
<gene>
    <name evidence="5" type="ORF">TRFO_20351</name>
</gene>
<dbReference type="EMBL" id="MLAK01000613">
    <property type="protein sequence ID" value="OHT10389.1"/>
    <property type="molecule type" value="Genomic_DNA"/>
</dbReference>
<dbReference type="Pfam" id="PF25106">
    <property type="entry name" value="VWA_4"/>
    <property type="match status" value="1"/>
</dbReference>
<protein>
    <recommendedName>
        <fullName evidence="4">Hemicentin-1-like von Willebrand factor A domain-containing protein</fullName>
    </recommendedName>
</protein>
<proteinExistence type="predicted"/>
<dbReference type="Proteomes" id="UP000179807">
    <property type="component" value="Unassembled WGS sequence"/>
</dbReference>
<dbReference type="AlphaFoldDB" id="A0A1J4KLY9"/>
<dbReference type="InterPro" id="IPR036465">
    <property type="entry name" value="vWFA_dom_sf"/>
</dbReference>
<dbReference type="GeneID" id="94836048"/>
<evidence type="ECO:0000313" key="6">
    <source>
        <dbReference type="Proteomes" id="UP000179807"/>
    </source>
</evidence>
<keyword evidence="3" id="KW-0732">Signal</keyword>
<dbReference type="PANTHER" id="PTHR47763">
    <property type="entry name" value="ALPHA-PROTEIN KINASE VWKA"/>
    <property type="match status" value="1"/>
</dbReference>